<reference evidence="3" key="1">
    <citation type="journal article" date="2019" name="Int. J. Syst. Evol. Microbiol.">
        <title>The Global Catalogue of Microorganisms (GCM) 10K type strain sequencing project: providing services to taxonomists for standard genome sequencing and annotation.</title>
        <authorList>
            <consortium name="The Broad Institute Genomics Platform"/>
            <consortium name="The Broad Institute Genome Sequencing Center for Infectious Disease"/>
            <person name="Wu L."/>
            <person name="Ma J."/>
        </authorList>
    </citation>
    <scope>NUCLEOTIDE SEQUENCE [LARGE SCALE GENOMIC DNA]</scope>
    <source>
        <strain evidence="3">CCUG 51308</strain>
    </source>
</reference>
<proteinExistence type="predicted"/>
<comment type="caution">
    <text evidence="2">The sequence shown here is derived from an EMBL/GenBank/DDBJ whole genome shotgun (WGS) entry which is preliminary data.</text>
</comment>
<sequence>MIRFSRAMKSTFCIGAICILPVGAVLAQSSNSVSAIISSEEAKNELFGVLLSGETAQTKEPWSECIQPDGKTRYRFSGVELLGKLEIHDDGQACFSYRADDFAHESCFRVSRTKTGYTFWGGVEGVFTATHVQHNVKTCPSDVIPTS</sequence>
<dbReference type="RefSeq" id="WP_382166195.1">
    <property type="nucleotide sequence ID" value="NZ_JBHTBR010000002.1"/>
</dbReference>
<evidence type="ECO:0000313" key="3">
    <source>
        <dbReference type="Proteomes" id="UP001596492"/>
    </source>
</evidence>
<name>A0ABW2IIZ9_9PROT</name>
<feature type="chain" id="PRO_5045732388" evidence="1">
    <location>
        <begin position="28"/>
        <end position="147"/>
    </location>
</feature>
<gene>
    <name evidence="2" type="ORF">ACFQS8_05150</name>
</gene>
<feature type="signal peptide" evidence="1">
    <location>
        <begin position="1"/>
        <end position="27"/>
    </location>
</feature>
<accession>A0ABW2IIZ9</accession>
<keyword evidence="3" id="KW-1185">Reference proteome</keyword>
<dbReference type="EMBL" id="JBHTBR010000002">
    <property type="protein sequence ID" value="MFC7290992.1"/>
    <property type="molecule type" value="Genomic_DNA"/>
</dbReference>
<protein>
    <submittedName>
        <fullName evidence="2">Uncharacterized protein</fullName>
    </submittedName>
</protein>
<keyword evidence="1" id="KW-0732">Signal</keyword>
<evidence type="ECO:0000256" key="1">
    <source>
        <dbReference type="SAM" id="SignalP"/>
    </source>
</evidence>
<dbReference type="Proteomes" id="UP001596492">
    <property type="component" value="Unassembled WGS sequence"/>
</dbReference>
<organism evidence="2 3">
    <name type="scientific">Hirschia litorea</name>
    <dbReference type="NCBI Taxonomy" id="1199156"/>
    <lineage>
        <taxon>Bacteria</taxon>
        <taxon>Pseudomonadati</taxon>
        <taxon>Pseudomonadota</taxon>
        <taxon>Alphaproteobacteria</taxon>
        <taxon>Hyphomonadales</taxon>
        <taxon>Hyphomonadaceae</taxon>
        <taxon>Hirschia</taxon>
    </lineage>
</organism>
<evidence type="ECO:0000313" key="2">
    <source>
        <dbReference type="EMBL" id="MFC7290992.1"/>
    </source>
</evidence>